<sequence>MSVPRPRRTTAAALACGHITARGRRPWLAARFPALFVAP</sequence>
<accession>A0A1I1YKW5</accession>
<organism evidence="1 2">
    <name type="scientific">Actinacidiphila alni</name>
    <dbReference type="NCBI Taxonomy" id="380248"/>
    <lineage>
        <taxon>Bacteria</taxon>
        <taxon>Bacillati</taxon>
        <taxon>Actinomycetota</taxon>
        <taxon>Actinomycetes</taxon>
        <taxon>Kitasatosporales</taxon>
        <taxon>Streptomycetaceae</taxon>
        <taxon>Actinacidiphila</taxon>
    </lineage>
</organism>
<gene>
    <name evidence="1" type="ORF">SAMN05216251_10273</name>
</gene>
<dbReference type="EMBL" id="FONG01000002">
    <property type="protein sequence ID" value="SFE20141.1"/>
    <property type="molecule type" value="Genomic_DNA"/>
</dbReference>
<dbReference type="Proteomes" id="UP000199323">
    <property type="component" value="Unassembled WGS sequence"/>
</dbReference>
<evidence type="ECO:0000313" key="1">
    <source>
        <dbReference type="EMBL" id="SFE20141.1"/>
    </source>
</evidence>
<dbReference type="AlphaFoldDB" id="A0A1I1YKW5"/>
<protein>
    <submittedName>
        <fullName evidence="1">Uncharacterized protein</fullName>
    </submittedName>
</protein>
<evidence type="ECO:0000313" key="2">
    <source>
        <dbReference type="Proteomes" id="UP000199323"/>
    </source>
</evidence>
<proteinExistence type="predicted"/>
<name>A0A1I1YKW5_9ACTN</name>
<keyword evidence="2" id="KW-1185">Reference proteome</keyword>
<reference evidence="1 2" key="1">
    <citation type="submission" date="2016-10" db="EMBL/GenBank/DDBJ databases">
        <authorList>
            <person name="de Groot N.N."/>
        </authorList>
    </citation>
    <scope>NUCLEOTIDE SEQUENCE [LARGE SCALE GENOMIC DNA]</scope>
    <source>
        <strain evidence="1 2">CGMCC 4.3510</strain>
    </source>
</reference>